<keyword evidence="3" id="KW-1185">Reference proteome</keyword>
<dbReference type="Proteomes" id="UP000027456">
    <property type="component" value="Unassembled WGS sequence"/>
</dbReference>
<dbReference type="InterPro" id="IPR036404">
    <property type="entry name" value="Jacalin-like_lectin_dom_sf"/>
</dbReference>
<dbReference type="Pfam" id="PF01419">
    <property type="entry name" value="Jacalin"/>
    <property type="match status" value="1"/>
</dbReference>
<dbReference type="InterPro" id="IPR036691">
    <property type="entry name" value="Endo/exonu/phosph_ase_sf"/>
</dbReference>
<evidence type="ECO:0000259" key="1">
    <source>
        <dbReference type="PROSITE" id="PS51752"/>
    </source>
</evidence>
<organism evidence="2 3">
    <name type="scientific">Rhizoctonia solani 123E</name>
    <dbReference type="NCBI Taxonomy" id="1423351"/>
    <lineage>
        <taxon>Eukaryota</taxon>
        <taxon>Fungi</taxon>
        <taxon>Dikarya</taxon>
        <taxon>Basidiomycota</taxon>
        <taxon>Agaricomycotina</taxon>
        <taxon>Agaricomycetes</taxon>
        <taxon>Cantharellales</taxon>
        <taxon>Ceratobasidiaceae</taxon>
        <taxon>Rhizoctonia</taxon>
    </lineage>
</organism>
<dbReference type="EMBL" id="AZST01000295">
    <property type="protein sequence ID" value="KEP50025.1"/>
    <property type="molecule type" value="Genomic_DNA"/>
</dbReference>
<dbReference type="GO" id="GO:0004519">
    <property type="term" value="F:endonuclease activity"/>
    <property type="evidence" value="ECO:0007669"/>
    <property type="project" value="UniProtKB-KW"/>
</dbReference>
<name>A0A074RXG2_9AGAM</name>
<dbReference type="SMART" id="SM00915">
    <property type="entry name" value="Jacalin"/>
    <property type="match status" value="1"/>
</dbReference>
<dbReference type="SUPFAM" id="SSF56219">
    <property type="entry name" value="DNase I-like"/>
    <property type="match status" value="1"/>
</dbReference>
<proteinExistence type="predicted"/>
<evidence type="ECO:0000313" key="3">
    <source>
        <dbReference type="Proteomes" id="UP000027456"/>
    </source>
</evidence>
<dbReference type="PROSITE" id="PS51752">
    <property type="entry name" value="JACALIN_LECTIN"/>
    <property type="match status" value="1"/>
</dbReference>
<keyword evidence="2" id="KW-0255">Endonuclease</keyword>
<comment type="caution">
    <text evidence="2">The sequence shown here is derived from an EMBL/GenBank/DDBJ whole genome shotgun (WGS) entry which is preliminary data.</text>
</comment>
<accession>A0A074RXG2</accession>
<dbReference type="AlphaFoldDB" id="A0A074RXG2"/>
<dbReference type="InterPro" id="IPR001229">
    <property type="entry name" value="Jacalin-like_lectin_dom"/>
</dbReference>
<dbReference type="OrthoDB" id="129055at2759"/>
<keyword evidence="2" id="KW-0540">Nuclease</keyword>
<sequence length="407" mass="45620">MSIRVDGFPVIYDPSYPSEEVKIKNAMYIGTKIAVNNYGIVNMQGDSSYHNTIYQNDNHTFRTEPPGDSSLSFGLNTLSKYSWVDLSRIGWYPCGEECKTHLGFTFMRVRIDEGVYIDMINLDIDRSTEIDNQMAKRWAIYQVSEFIRTQSEGNAVIVFGNTASLYSRFGDNIQLLTIQNGLKDAWVESMGGSAPAIGMSMMCPKVAQPNITCEEEQKILYRGSPFINLTSSGFYYDTWRFLSPKGDVLSSQNPVRAEFKWELAPWLRQSDLLGGPHGAWFNDICQIPPAPKVAYIILRGASRLDGLTVSLVSGEEFTHGGSGGVKYTLDLVSDEYIVSVKLCWGKKNKHTRIFYAKATTNKERFIEVGRYTEYCGTVVAPTGYAVVGTYGQDGKEIDQLGFIYGKQ</sequence>
<evidence type="ECO:0000313" key="2">
    <source>
        <dbReference type="EMBL" id="KEP50025.1"/>
    </source>
</evidence>
<keyword evidence="2" id="KW-0378">Hydrolase</keyword>
<feature type="domain" description="Jacalin-type lectin" evidence="1">
    <location>
        <begin position="267"/>
        <end position="406"/>
    </location>
</feature>
<protein>
    <submittedName>
        <fullName evidence="2">Endonuclease/exonuclease/phosphatase family protein</fullName>
    </submittedName>
</protein>
<dbReference type="SUPFAM" id="SSF51101">
    <property type="entry name" value="Mannose-binding lectins"/>
    <property type="match status" value="1"/>
</dbReference>
<gene>
    <name evidence="2" type="ORF">V565_088120</name>
</gene>
<dbReference type="Gene3D" id="2.100.10.30">
    <property type="entry name" value="Jacalin-like lectin domain"/>
    <property type="match status" value="1"/>
</dbReference>
<reference evidence="2 3" key="1">
    <citation type="submission" date="2013-12" db="EMBL/GenBank/DDBJ databases">
        <authorList>
            <person name="Cubeta M."/>
            <person name="Pakala S."/>
            <person name="Fedorova N."/>
            <person name="Thomas E."/>
            <person name="Dean R."/>
            <person name="Jabaji S."/>
            <person name="Neate S."/>
            <person name="Toda T."/>
            <person name="Tavantzis S."/>
            <person name="Vilgalys R."/>
            <person name="Bharathan N."/>
            <person name="Pakala S."/>
            <person name="Losada L.S."/>
            <person name="Zafar N."/>
            <person name="Nierman W."/>
        </authorList>
    </citation>
    <scope>NUCLEOTIDE SEQUENCE [LARGE SCALE GENOMIC DNA]</scope>
    <source>
        <strain evidence="2 3">123E</strain>
    </source>
</reference>
<dbReference type="CDD" id="cd09615">
    <property type="entry name" value="Jacalin_EEP"/>
    <property type="match status" value="1"/>
</dbReference>
<dbReference type="HOGENOM" id="CLU_032141_0_0_1"/>
<dbReference type="GO" id="GO:0004527">
    <property type="term" value="F:exonuclease activity"/>
    <property type="evidence" value="ECO:0007669"/>
    <property type="project" value="UniProtKB-KW"/>
</dbReference>
<keyword evidence="2" id="KW-0269">Exonuclease</keyword>